<dbReference type="Proteomes" id="UP000596902">
    <property type="component" value="Unassembled WGS sequence"/>
</dbReference>
<dbReference type="PANTHER" id="PTHR42942:SF1">
    <property type="entry name" value="ALKYLTRANSFERASE-LIKE PROTEIN 1"/>
    <property type="match status" value="1"/>
</dbReference>
<dbReference type="PANTHER" id="PTHR42942">
    <property type="entry name" value="6-O-METHYLGUANINE DNA METHYLTRANSFERASE"/>
    <property type="match status" value="1"/>
</dbReference>
<feature type="compositionally biased region" description="Acidic residues" evidence="2">
    <location>
        <begin position="133"/>
        <end position="142"/>
    </location>
</feature>
<gene>
    <name evidence="4" type="ORF">GT037_001051</name>
</gene>
<dbReference type="Pfam" id="PF01035">
    <property type="entry name" value="DNA_binding_1"/>
    <property type="match status" value="1"/>
</dbReference>
<comment type="caution">
    <text evidence="4">The sequence shown here is derived from an EMBL/GenBank/DDBJ whole genome shotgun (WGS) entry which is preliminary data.</text>
</comment>
<feature type="region of interest" description="Disordered" evidence="2">
    <location>
        <begin position="130"/>
        <end position="151"/>
    </location>
</feature>
<dbReference type="GeneID" id="62199276"/>
<evidence type="ECO:0000259" key="3">
    <source>
        <dbReference type="Pfam" id="PF01035"/>
    </source>
</evidence>
<feature type="domain" description="Methylated-DNA-[protein]-cysteine S-methyltransferase DNA binding" evidence="3">
    <location>
        <begin position="14"/>
        <end position="100"/>
    </location>
</feature>
<keyword evidence="5" id="KW-1185">Reference proteome</keyword>
<dbReference type="GO" id="GO:0006281">
    <property type="term" value="P:DNA repair"/>
    <property type="evidence" value="ECO:0007669"/>
    <property type="project" value="InterPro"/>
</dbReference>
<feature type="region of interest" description="Disordered" evidence="2">
    <location>
        <begin position="321"/>
        <end position="340"/>
    </location>
</feature>
<dbReference type="SUPFAM" id="SSF46767">
    <property type="entry name" value="Methylated DNA-protein cysteine methyltransferase, C-terminal domain"/>
    <property type="match status" value="1"/>
</dbReference>
<reference evidence="4" key="1">
    <citation type="submission" date="2020-01" db="EMBL/GenBank/DDBJ databases">
        <authorList>
            <person name="Feng Z.H.Z."/>
        </authorList>
    </citation>
    <scope>NUCLEOTIDE SEQUENCE</scope>
    <source>
        <strain evidence="4">CBS107.38</strain>
    </source>
</reference>
<dbReference type="EMBL" id="JAAABM010000001">
    <property type="protein sequence ID" value="KAF7682075.1"/>
    <property type="molecule type" value="Genomic_DNA"/>
</dbReference>
<proteinExistence type="predicted"/>
<accession>A0A8H7EL20</accession>
<dbReference type="InterPro" id="IPR036388">
    <property type="entry name" value="WH-like_DNA-bd_sf"/>
</dbReference>
<dbReference type="RefSeq" id="XP_038791954.1">
    <property type="nucleotide sequence ID" value="XM_038926098.1"/>
</dbReference>
<evidence type="ECO:0000256" key="1">
    <source>
        <dbReference type="ARBA" id="ARBA00022763"/>
    </source>
</evidence>
<keyword evidence="1" id="KW-0227">DNA damage</keyword>
<name>A0A8H7EL20_9PLEO</name>
<evidence type="ECO:0000313" key="5">
    <source>
        <dbReference type="Proteomes" id="UP000596902"/>
    </source>
</evidence>
<dbReference type="AlphaFoldDB" id="A0A8H7EL20"/>
<sequence>MAPGERSEEVWLWYTAVYEAIQEVPSGKVTSYGHIARLVGKLGVCLKNLPSPSTDSSRKSPTFHSRNVPWQRVINAKGGISPRGPSAAAQQADALRREGVEVSQDAMGQYTVDLGRYGWFPDVLPSEAGLVESSDEEDEEEAASNTHSPFAPYQPVTIYIRASTTEPSRNTAMSTSQTFTSDLRSDAKEFNRDKNNRAKWAHGQSFGPGRREEDGKPRPAKLYPHVKASSHGPMKARAAFNKDMASASDESSADEDVEHPSAAPAPDADIAYSFDAHRGPSHGSQILNHALEKAVQRFETKETEKLVKNEYEVLDLYDETPRPKRHVAPEDDEYDPPFDSFIARGLVDGARRLG</sequence>
<dbReference type="InterPro" id="IPR036217">
    <property type="entry name" value="MethylDNA_cys_MeTrfase_DNAb"/>
</dbReference>
<protein>
    <recommendedName>
        <fullName evidence="3">Methylated-DNA-[protein]-cysteine S-methyltransferase DNA binding domain-containing protein</fullName>
    </recommendedName>
</protein>
<dbReference type="InterPro" id="IPR052520">
    <property type="entry name" value="ATL_DNA_repair"/>
</dbReference>
<dbReference type="Gene3D" id="1.10.10.10">
    <property type="entry name" value="Winged helix-like DNA-binding domain superfamily/Winged helix DNA-binding domain"/>
    <property type="match status" value="1"/>
</dbReference>
<dbReference type="CDD" id="cd06445">
    <property type="entry name" value="ATase"/>
    <property type="match status" value="1"/>
</dbReference>
<dbReference type="GO" id="GO:0003824">
    <property type="term" value="F:catalytic activity"/>
    <property type="evidence" value="ECO:0007669"/>
    <property type="project" value="InterPro"/>
</dbReference>
<reference evidence="4" key="2">
    <citation type="submission" date="2020-08" db="EMBL/GenBank/DDBJ databases">
        <title>Draft Genome Sequence of Cumin Blight Pathogen Alternaria burnsii.</title>
        <authorList>
            <person name="Feng Z."/>
        </authorList>
    </citation>
    <scope>NUCLEOTIDE SEQUENCE</scope>
    <source>
        <strain evidence="4">CBS107.38</strain>
    </source>
</reference>
<dbReference type="InterPro" id="IPR014048">
    <property type="entry name" value="MethylDNA_cys_MeTrfase_DNA-bd"/>
</dbReference>
<organism evidence="4 5">
    <name type="scientific">Alternaria burnsii</name>
    <dbReference type="NCBI Taxonomy" id="1187904"/>
    <lineage>
        <taxon>Eukaryota</taxon>
        <taxon>Fungi</taxon>
        <taxon>Dikarya</taxon>
        <taxon>Ascomycota</taxon>
        <taxon>Pezizomycotina</taxon>
        <taxon>Dothideomycetes</taxon>
        <taxon>Pleosporomycetidae</taxon>
        <taxon>Pleosporales</taxon>
        <taxon>Pleosporineae</taxon>
        <taxon>Pleosporaceae</taxon>
        <taxon>Alternaria</taxon>
        <taxon>Alternaria sect. Alternaria</taxon>
    </lineage>
</organism>
<evidence type="ECO:0000256" key="2">
    <source>
        <dbReference type="SAM" id="MobiDB-lite"/>
    </source>
</evidence>
<feature type="region of interest" description="Disordered" evidence="2">
    <location>
        <begin position="189"/>
        <end position="267"/>
    </location>
</feature>
<evidence type="ECO:0000313" key="4">
    <source>
        <dbReference type="EMBL" id="KAF7682075.1"/>
    </source>
</evidence>